<proteinExistence type="predicted"/>
<gene>
    <name evidence="2" type="ORF">M9Y10_041914</name>
</gene>
<keyword evidence="3" id="KW-1185">Reference proteome</keyword>
<evidence type="ECO:0000313" key="3">
    <source>
        <dbReference type="Proteomes" id="UP001470230"/>
    </source>
</evidence>
<comment type="caution">
    <text evidence="2">The sequence shown here is derived from an EMBL/GenBank/DDBJ whole genome shotgun (WGS) entry which is preliminary data.</text>
</comment>
<feature type="transmembrane region" description="Helical" evidence="1">
    <location>
        <begin position="912"/>
        <end position="936"/>
    </location>
</feature>
<protein>
    <submittedName>
        <fullName evidence="2">Uncharacterized protein</fullName>
    </submittedName>
</protein>
<dbReference type="PANTHER" id="PTHR39414:SF2">
    <property type="entry name" value="FLOCCULATION PROTEIN FLO11-LIKE"/>
    <property type="match status" value="1"/>
</dbReference>
<dbReference type="Proteomes" id="UP001470230">
    <property type="component" value="Unassembled WGS sequence"/>
</dbReference>
<keyword evidence="1" id="KW-1133">Transmembrane helix</keyword>
<name>A0ABR2K5Q6_9EUKA</name>
<evidence type="ECO:0000256" key="1">
    <source>
        <dbReference type="SAM" id="Phobius"/>
    </source>
</evidence>
<evidence type="ECO:0000313" key="2">
    <source>
        <dbReference type="EMBL" id="KAK8886451.1"/>
    </source>
</evidence>
<dbReference type="EMBL" id="JAPFFF010000007">
    <property type="protein sequence ID" value="KAK8886451.1"/>
    <property type="molecule type" value="Genomic_DNA"/>
</dbReference>
<dbReference type="PANTHER" id="PTHR39414">
    <property type="entry name" value="SERINE/ARGININE REPETITIVE MATRIX PROTEIN 5-RELATED"/>
    <property type="match status" value="1"/>
</dbReference>
<organism evidence="2 3">
    <name type="scientific">Tritrichomonas musculus</name>
    <dbReference type="NCBI Taxonomy" id="1915356"/>
    <lineage>
        <taxon>Eukaryota</taxon>
        <taxon>Metamonada</taxon>
        <taxon>Parabasalia</taxon>
        <taxon>Tritrichomonadida</taxon>
        <taxon>Tritrichomonadidae</taxon>
        <taxon>Tritrichomonas</taxon>
    </lineage>
</organism>
<accession>A0ABR2K5Q6</accession>
<reference evidence="2 3" key="1">
    <citation type="submission" date="2024-04" db="EMBL/GenBank/DDBJ databases">
        <title>Tritrichomonas musculus Genome.</title>
        <authorList>
            <person name="Alves-Ferreira E."/>
            <person name="Grigg M."/>
            <person name="Lorenzi H."/>
            <person name="Galac M."/>
        </authorList>
    </citation>
    <scope>NUCLEOTIDE SEQUENCE [LARGE SCALE GENOMIC DNA]</scope>
    <source>
        <strain evidence="2 3">EAF2021</strain>
    </source>
</reference>
<keyword evidence="1" id="KW-0812">Transmembrane</keyword>
<sequence length="986" mass="111779">MLNITILSLSASRIYSFSPVITGHNILAKQSSFRYFFPTIFYNPNSFQIESSFFSYGFGSLIHLERENKELLEVFPSPSPNPTFTPPIRNHFGEEHTNSNYTIFYYPKPSCICRIIDCHFLGIIMNNKNSRSFINLHDDGQNFPFSTFYMTSCVIDSCTSYYDSFIRLASRATTISHICCSNMIKKYDDSDEQYQRKAIFLYDNVAKDSFLKFYYSTIFGNNEESSALCAIYLTGNAAIRYQCINVSKFNIKYINDQYQYRNILNIEASSCLNMLMNTFYDLYAQYVFRFNPQDGDYGFNHYLGFTNFESSRFNDFCIYASMHSHTYFNISDCVFTKLSNNKIIKNTDSSSYIYMSNCIFDDYVGTDNDLTNCLFYNTSIVENPKTHHNLFFVTENYCRGERPEHAYGCQNDTCPDNIGCAPGKFEFTFGDIPYTQIHHDDVDTPTPSPSVEFTESVGFTQSFKFTKSSSFSDSFVFSKSNDFSKSSYFTKTGEFSETGDFTHSSSFSKSNDFSDSFKFTKSAYFSSSFFFSSSLMFSKTDYFSKSSLFTLTDDFSRSSFFSESKDFSKSSFFSESKDFSKSSFFSESKDFSRSSFFSESKDFSKSSFFSESKDFSKSGKFSNSKDFSNSVEFTKSGIFSETVIFSKSCLFSESDNFTRSAFFTPSLNFDATKTFTPSNNFTSSLNFTDSGHFTTSAQFTKSAAFSSSFDFSLTSHFSQSSHFMATNGFTCSNNFSRSIEFSNSYKFTKSNIFTSSRNFDATNTFTPSVTFSSSTQFSESSPFSKSGTFSPTINFSKSETFSPTINFSKSETFSPTINFSKSGTFSPTINFSKSGTFSPTINFSKSETFSPTINFTKSETLSASKIFSNSFTFSSSELFSGSHSFSPSKSLSRLDVVITINQEKSSGRNWKVIGISIGVVAGVVAIILFLVGFIIVRNRKLHQSSGMFEDLETIEDPMTNSITYQNALHTLDMSDDPFADDFLDHD</sequence>
<keyword evidence="1" id="KW-0472">Membrane</keyword>